<sequence length="290" mass="32452">MGMRMLDAQVWTPADMKEAWTLREKFHLQSCFIAGGTLLQTQWEKGVPYPPQLISLEKVEGLEGINYKTEGTKHFLQIGAMTKLAACRNHPVIKEKWSLLSTAIQQIAAPAVRNLGTIGGNVANRFGDAIPALLTMDAEVSYFDGNTIITEKLDHWLNTSQNNEVLLTGVILPEYRRSSFAAQFYKKVGRRESFSGSVVTVSGVIGKNDAGVIDFVRLAAGGGDNRPHRLKETEQLLIDQTINPDLLRNAYETIINEFYPISDVFYSDDYRRWIAANIIISELSGWERKG</sequence>
<dbReference type="Pfam" id="PF00941">
    <property type="entry name" value="FAD_binding_5"/>
    <property type="match status" value="1"/>
</dbReference>
<dbReference type="RefSeq" id="WP_003351881.1">
    <property type="nucleotide sequence ID" value="NZ_AFEU01000002.1"/>
</dbReference>
<dbReference type="Gene3D" id="3.30.390.50">
    <property type="entry name" value="CO dehydrogenase flavoprotein, C-terminal domain"/>
    <property type="match status" value="1"/>
</dbReference>
<evidence type="ECO:0000313" key="6">
    <source>
        <dbReference type="Proteomes" id="UP000010523"/>
    </source>
</evidence>
<dbReference type="InterPro" id="IPR051312">
    <property type="entry name" value="Diverse_Substr_Oxidored"/>
</dbReference>
<dbReference type="PANTHER" id="PTHR42659">
    <property type="entry name" value="XANTHINE DEHYDROGENASE SUBUNIT C-RELATED"/>
    <property type="match status" value="1"/>
</dbReference>
<dbReference type="eggNOG" id="COG1319">
    <property type="taxonomic scope" value="Bacteria"/>
</dbReference>
<dbReference type="InterPro" id="IPR036683">
    <property type="entry name" value="CO_DH_flav_C_dom_sf"/>
</dbReference>
<evidence type="ECO:0000256" key="2">
    <source>
        <dbReference type="ARBA" id="ARBA00022827"/>
    </source>
</evidence>
<dbReference type="SUPFAM" id="SSF55447">
    <property type="entry name" value="CO dehydrogenase flavoprotein C-terminal domain-like"/>
    <property type="match status" value="1"/>
</dbReference>
<dbReference type="GO" id="GO:0016491">
    <property type="term" value="F:oxidoreductase activity"/>
    <property type="evidence" value="ECO:0007669"/>
    <property type="project" value="UniProtKB-KW"/>
</dbReference>
<accession>I3E1Q6</accession>
<dbReference type="STRING" id="997296.PB1_08707"/>
<dbReference type="InterPro" id="IPR036318">
    <property type="entry name" value="FAD-bd_PCMH-like_sf"/>
</dbReference>
<dbReference type="InterPro" id="IPR016166">
    <property type="entry name" value="FAD-bd_PCMH"/>
</dbReference>
<dbReference type="PANTHER" id="PTHR42659:SF2">
    <property type="entry name" value="XANTHINE DEHYDROGENASE SUBUNIT C-RELATED"/>
    <property type="match status" value="1"/>
</dbReference>
<dbReference type="InterPro" id="IPR002346">
    <property type="entry name" value="Mopterin_DH_FAD-bd"/>
</dbReference>
<keyword evidence="1" id="KW-0285">Flavoprotein</keyword>
<evidence type="ECO:0000259" key="4">
    <source>
        <dbReference type="PROSITE" id="PS51387"/>
    </source>
</evidence>
<dbReference type="Proteomes" id="UP000010523">
    <property type="component" value="Unassembled WGS sequence"/>
</dbReference>
<keyword evidence="6" id="KW-1185">Reference proteome</keyword>
<dbReference type="SMART" id="SM01092">
    <property type="entry name" value="CO_deh_flav_C"/>
    <property type="match status" value="1"/>
</dbReference>
<evidence type="ECO:0000256" key="3">
    <source>
        <dbReference type="ARBA" id="ARBA00023002"/>
    </source>
</evidence>
<dbReference type="PATRIC" id="fig|997296.3.peg.1850"/>
<name>I3E1Q6_BACMT</name>
<dbReference type="Pfam" id="PF03450">
    <property type="entry name" value="CO_deh_flav_C"/>
    <property type="match status" value="1"/>
</dbReference>
<dbReference type="AlphaFoldDB" id="I3E1Q6"/>
<dbReference type="OrthoDB" id="9774454at2"/>
<dbReference type="InterPro" id="IPR016169">
    <property type="entry name" value="FAD-bd_PCMH_sub2"/>
</dbReference>
<gene>
    <name evidence="5" type="ORF">PB1_08707</name>
</gene>
<organism evidence="5 6">
    <name type="scientific">Bacillus methanolicus PB1</name>
    <dbReference type="NCBI Taxonomy" id="997296"/>
    <lineage>
        <taxon>Bacteria</taxon>
        <taxon>Bacillati</taxon>
        <taxon>Bacillota</taxon>
        <taxon>Bacilli</taxon>
        <taxon>Bacillales</taxon>
        <taxon>Bacillaceae</taxon>
        <taxon>Bacillus</taxon>
    </lineage>
</organism>
<dbReference type="PROSITE" id="PS51387">
    <property type="entry name" value="FAD_PCMH"/>
    <property type="match status" value="1"/>
</dbReference>
<protein>
    <submittedName>
        <fullName evidence="5">Molybdopterin dehydrogenase FAD-binding protein</fullName>
    </submittedName>
</protein>
<dbReference type="GO" id="GO:0071949">
    <property type="term" value="F:FAD binding"/>
    <property type="evidence" value="ECO:0007669"/>
    <property type="project" value="InterPro"/>
</dbReference>
<evidence type="ECO:0000313" key="5">
    <source>
        <dbReference type="EMBL" id="EIJ80427.1"/>
    </source>
</evidence>
<evidence type="ECO:0000256" key="1">
    <source>
        <dbReference type="ARBA" id="ARBA00022630"/>
    </source>
</evidence>
<dbReference type="InterPro" id="IPR005107">
    <property type="entry name" value="CO_DH_flav_C"/>
</dbReference>
<dbReference type="Gene3D" id="3.30.465.10">
    <property type="match status" value="1"/>
</dbReference>
<keyword evidence="2" id="KW-0274">FAD</keyword>
<dbReference type="EMBL" id="AFEU01000002">
    <property type="protein sequence ID" value="EIJ80427.1"/>
    <property type="molecule type" value="Genomic_DNA"/>
</dbReference>
<feature type="domain" description="FAD-binding PCMH-type" evidence="4">
    <location>
        <begin position="3"/>
        <end position="177"/>
    </location>
</feature>
<dbReference type="SUPFAM" id="SSF56176">
    <property type="entry name" value="FAD-binding/transporter-associated domain-like"/>
    <property type="match status" value="1"/>
</dbReference>
<reference evidence="5 6" key="1">
    <citation type="journal article" date="2012" name="Appl. Environ. Microbiol.">
        <title>Genome Sequence of Thermotolerant Bacillus methanolicus: Features and Regulation Related to Methylotrophy and Production of L-Lysine and L-Glutamate from Methanol.</title>
        <authorList>
            <person name="Heggeset T.M."/>
            <person name="Krog A."/>
            <person name="Balzer S."/>
            <person name="Wentzel A."/>
            <person name="Ellingsen T.E."/>
            <person name="Brautaset T."/>
        </authorList>
    </citation>
    <scope>NUCLEOTIDE SEQUENCE [LARGE SCALE GENOMIC DNA]</scope>
    <source>
        <strain evidence="5 6">PB1</strain>
    </source>
</reference>
<proteinExistence type="predicted"/>
<comment type="caution">
    <text evidence="5">The sequence shown here is derived from an EMBL/GenBank/DDBJ whole genome shotgun (WGS) entry which is preliminary data.</text>
</comment>
<keyword evidence="3" id="KW-0560">Oxidoreductase</keyword>